<dbReference type="RefSeq" id="WP_139516232.1">
    <property type="nucleotide sequence ID" value="NZ_CP040896.1"/>
</dbReference>
<evidence type="ECO:0000313" key="1">
    <source>
        <dbReference type="EMBL" id="QDA61058.1"/>
    </source>
</evidence>
<reference evidence="1 2" key="1">
    <citation type="submission" date="2019-06" db="EMBL/GenBank/DDBJ databases">
        <authorList>
            <person name="Srinivasan S."/>
        </authorList>
    </citation>
    <scope>NUCLEOTIDE SEQUENCE [LARGE SCALE GENOMIC DNA]</scope>
    <source>
        <strain evidence="1 2">17J68-5</strain>
    </source>
</reference>
<gene>
    <name evidence="1" type="ORF">FHG12_13510</name>
</gene>
<dbReference type="SUPFAM" id="SSF52833">
    <property type="entry name" value="Thioredoxin-like"/>
    <property type="match status" value="1"/>
</dbReference>
<evidence type="ECO:0000313" key="2">
    <source>
        <dbReference type="Proteomes" id="UP000305398"/>
    </source>
</evidence>
<dbReference type="EMBL" id="CP040896">
    <property type="protein sequence ID" value="QDA61058.1"/>
    <property type="molecule type" value="Genomic_DNA"/>
</dbReference>
<dbReference type="AlphaFoldDB" id="A0A5B8A194"/>
<organism evidence="1 2">
    <name type="scientific">Hymenobacter jejuensis</name>
    <dbReference type="NCBI Taxonomy" id="2502781"/>
    <lineage>
        <taxon>Bacteria</taxon>
        <taxon>Pseudomonadati</taxon>
        <taxon>Bacteroidota</taxon>
        <taxon>Cytophagia</taxon>
        <taxon>Cytophagales</taxon>
        <taxon>Hymenobacteraceae</taxon>
        <taxon>Hymenobacter</taxon>
    </lineage>
</organism>
<dbReference type="InterPro" id="IPR036249">
    <property type="entry name" value="Thioredoxin-like_sf"/>
</dbReference>
<accession>A0A5B8A194</accession>
<dbReference type="OrthoDB" id="964174at2"/>
<dbReference type="KEGG" id="hyj:FHG12_13510"/>
<dbReference type="Proteomes" id="UP000305398">
    <property type="component" value="Chromosome"/>
</dbReference>
<protein>
    <submittedName>
        <fullName evidence="1">Thioredoxin</fullName>
    </submittedName>
</protein>
<name>A0A5B8A194_9BACT</name>
<sequence length="105" mass="11099">MTSSQPQPQLSETDSAVLLVLLPTATGNGVQQAATNASLATLQGRLGAAIRVLKVDEASHPAVVRSFHATELPSFVLVRQGIELWRQQGLPEGEVTATLLLSKVD</sequence>
<proteinExistence type="predicted"/>
<keyword evidence="2" id="KW-1185">Reference proteome</keyword>